<keyword evidence="3" id="KW-0804">Transcription</keyword>
<dbReference type="Pfam" id="PF12833">
    <property type="entry name" value="HTH_18"/>
    <property type="match status" value="1"/>
</dbReference>
<dbReference type="GO" id="GO:0043565">
    <property type="term" value="F:sequence-specific DNA binding"/>
    <property type="evidence" value="ECO:0007669"/>
    <property type="project" value="InterPro"/>
</dbReference>
<evidence type="ECO:0000313" key="6">
    <source>
        <dbReference type="Proteomes" id="UP000186890"/>
    </source>
</evidence>
<evidence type="ECO:0000259" key="4">
    <source>
        <dbReference type="PROSITE" id="PS01124"/>
    </source>
</evidence>
<dbReference type="AlphaFoldDB" id="A0A1Q8E9N3"/>
<name>A0A1Q8E9N3_9STRE</name>
<dbReference type="PANTHER" id="PTHR43280">
    <property type="entry name" value="ARAC-FAMILY TRANSCRIPTIONAL REGULATOR"/>
    <property type="match status" value="1"/>
</dbReference>
<feature type="domain" description="HTH araC/xylS-type" evidence="4">
    <location>
        <begin position="178"/>
        <end position="276"/>
    </location>
</feature>
<gene>
    <name evidence="5" type="ORF">BU202_02485</name>
</gene>
<evidence type="ECO:0000313" key="5">
    <source>
        <dbReference type="EMBL" id="OLF48501.1"/>
    </source>
</evidence>
<dbReference type="PROSITE" id="PS01124">
    <property type="entry name" value="HTH_ARAC_FAMILY_2"/>
    <property type="match status" value="1"/>
</dbReference>
<reference evidence="6" key="1">
    <citation type="submission" date="2016-12" db="EMBL/GenBank/DDBJ databases">
        <authorList>
            <person name="Gulvik C.A."/>
        </authorList>
    </citation>
    <scope>NUCLEOTIDE SEQUENCE [LARGE SCALE GENOMIC DNA]</scope>
    <source>
        <strain evidence="6">NED12-00049-6B</strain>
    </source>
</reference>
<dbReference type="SUPFAM" id="SSF51215">
    <property type="entry name" value="Regulatory protein AraC"/>
    <property type="match status" value="1"/>
</dbReference>
<dbReference type="Gene3D" id="2.60.120.280">
    <property type="entry name" value="Regulatory protein AraC"/>
    <property type="match status" value="1"/>
</dbReference>
<keyword evidence="2" id="KW-0238">DNA-binding</keyword>
<dbReference type="InterPro" id="IPR018060">
    <property type="entry name" value="HTH_AraC"/>
</dbReference>
<dbReference type="Gene3D" id="1.10.10.60">
    <property type="entry name" value="Homeodomain-like"/>
    <property type="match status" value="2"/>
</dbReference>
<keyword evidence="1" id="KW-0805">Transcription regulation</keyword>
<dbReference type="GO" id="GO:0003700">
    <property type="term" value="F:DNA-binding transcription factor activity"/>
    <property type="evidence" value="ECO:0007669"/>
    <property type="project" value="InterPro"/>
</dbReference>
<dbReference type="CDD" id="cd06986">
    <property type="entry name" value="cupin_MmsR-like_N"/>
    <property type="match status" value="1"/>
</dbReference>
<dbReference type="Proteomes" id="UP000186890">
    <property type="component" value="Unassembled WGS sequence"/>
</dbReference>
<dbReference type="PANTHER" id="PTHR43280:SF2">
    <property type="entry name" value="HTH-TYPE TRANSCRIPTIONAL REGULATOR EXSA"/>
    <property type="match status" value="1"/>
</dbReference>
<dbReference type="InterPro" id="IPR009057">
    <property type="entry name" value="Homeodomain-like_sf"/>
</dbReference>
<comment type="caution">
    <text evidence="5">The sequence shown here is derived from an EMBL/GenBank/DDBJ whole genome shotgun (WGS) entry which is preliminary data.</text>
</comment>
<evidence type="ECO:0000256" key="3">
    <source>
        <dbReference type="ARBA" id="ARBA00023163"/>
    </source>
</evidence>
<dbReference type="OrthoDB" id="9813413at2"/>
<keyword evidence="6" id="KW-1185">Reference proteome</keyword>
<dbReference type="InterPro" id="IPR003313">
    <property type="entry name" value="AraC-bd"/>
</dbReference>
<dbReference type="SMART" id="SM00342">
    <property type="entry name" value="HTH_ARAC"/>
    <property type="match status" value="1"/>
</dbReference>
<dbReference type="SUPFAM" id="SSF46689">
    <property type="entry name" value="Homeodomain-like"/>
    <property type="match status" value="2"/>
</dbReference>
<organism evidence="5 6">
    <name type="scientific">Streptococcus cuniculi</name>
    <dbReference type="NCBI Taxonomy" id="1432788"/>
    <lineage>
        <taxon>Bacteria</taxon>
        <taxon>Bacillati</taxon>
        <taxon>Bacillota</taxon>
        <taxon>Bacilli</taxon>
        <taxon>Lactobacillales</taxon>
        <taxon>Streptococcaceae</taxon>
        <taxon>Streptococcus</taxon>
    </lineage>
</organism>
<dbReference type="RefSeq" id="WP_075104223.1">
    <property type="nucleotide sequence ID" value="NZ_MSJM01000002.1"/>
</dbReference>
<accession>A0A1Q8E9N3</accession>
<evidence type="ECO:0000256" key="2">
    <source>
        <dbReference type="ARBA" id="ARBA00023125"/>
    </source>
</evidence>
<dbReference type="EMBL" id="MSJM01000002">
    <property type="protein sequence ID" value="OLF48501.1"/>
    <property type="molecule type" value="Genomic_DNA"/>
</dbReference>
<sequence>MTTKPTFYVFNNPSYVDFYPIQFGYERCKSLHSVGPMMKKHYLFHYIISGKGTFYVTDEQDEYKLSAGQGFLITSDTICSYEADKDQPWTYTWIEFDGLKTEHFLRAAGLSNKQPIFTQAEPAETSPLLAAMQALLKSHHASNAEIIGHTYLFISKLVELSQSKTYAHQHETKEFYIRESINFIERNYKNKITIEELADQCNLNRHYFTRLFKEYMQISPLQFLIEYRLSKSCELLANTSKSLQEIAEEIGYSNQFNYSTAFKRRYHISPYQWRKEHR</sequence>
<proteinExistence type="predicted"/>
<protein>
    <submittedName>
        <fullName evidence="5">AraC family transcriptional regulator</fullName>
    </submittedName>
</protein>
<dbReference type="InterPro" id="IPR037923">
    <property type="entry name" value="HTH-like"/>
</dbReference>
<evidence type="ECO:0000256" key="1">
    <source>
        <dbReference type="ARBA" id="ARBA00023015"/>
    </source>
</evidence>
<dbReference type="Pfam" id="PF02311">
    <property type="entry name" value="AraC_binding"/>
    <property type="match status" value="1"/>
</dbReference>